<reference evidence="1" key="1">
    <citation type="submission" date="2019-11" db="EMBL/GenBank/DDBJ databases">
        <authorList>
            <person name="Feng L."/>
        </authorList>
    </citation>
    <scope>NUCLEOTIDE SEQUENCE</scope>
    <source>
        <strain evidence="1">SrubneriLFYP117</strain>
    </source>
</reference>
<dbReference type="AlphaFoldDB" id="A0A6N3AIB7"/>
<sequence length="117" mass="13444">MKGLKQFLEFDLDAFLKDKEITFISSKPYYNYVDGQASDEVAGMKLECVITKDNTVYNNNEITNEYEKITIKVPRADKINLKRGTRLRIEGVGKVWGDFSQNLTIEATNIMVLKNDQ</sequence>
<proteinExistence type="predicted"/>
<protein>
    <submittedName>
        <fullName evidence="1">Uncharacterized protein</fullName>
    </submittedName>
</protein>
<name>A0A6N3AIB7_STROR</name>
<dbReference type="EMBL" id="CACRUL010000008">
    <property type="protein sequence ID" value="VYT87772.1"/>
    <property type="molecule type" value="Genomic_DNA"/>
</dbReference>
<organism evidence="1">
    <name type="scientific">Streptococcus oralis</name>
    <dbReference type="NCBI Taxonomy" id="1303"/>
    <lineage>
        <taxon>Bacteria</taxon>
        <taxon>Bacillati</taxon>
        <taxon>Bacillota</taxon>
        <taxon>Bacilli</taxon>
        <taxon>Lactobacillales</taxon>
        <taxon>Streptococcaceae</taxon>
        <taxon>Streptococcus</taxon>
    </lineage>
</organism>
<evidence type="ECO:0000313" key="1">
    <source>
        <dbReference type="EMBL" id="VYT87772.1"/>
    </source>
</evidence>
<gene>
    <name evidence="1" type="ORF">SRLFYP117_01935</name>
</gene>
<accession>A0A6N3AIB7</accession>
<dbReference type="RefSeq" id="WP_156676505.1">
    <property type="nucleotide sequence ID" value="NZ_CACRUL010000008.1"/>
</dbReference>